<evidence type="ECO:0008006" key="4">
    <source>
        <dbReference type="Google" id="ProtNLM"/>
    </source>
</evidence>
<protein>
    <recommendedName>
        <fullName evidence="4">PIR protein</fullName>
    </recommendedName>
</protein>
<keyword evidence="1" id="KW-0812">Transmembrane</keyword>
<keyword evidence="1" id="KW-1133">Transmembrane helix</keyword>
<organism evidence="2 3">
    <name type="scientific">Plasmodium ovale</name>
    <name type="common">malaria parasite P. ovale</name>
    <dbReference type="NCBI Taxonomy" id="36330"/>
    <lineage>
        <taxon>Eukaryota</taxon>
        <taxon>Sar</taxon>
        <taxon>Alveolata</taxon>
        <taxon>Apicomplexa</taxon>
        <taxon>Aconoidasida</taxon>
        <taxon>Haemosporida</taxon>
        <taxon>Plasmodiidae</taxon>
        <taxon>Plasmodium</taxon>
        <taxon>Plasmodium (Plasmodium)</taxon>
    </lineage>
</organism>
<dbReference type="OrthoDB" id="388362at2759"/>
<evidence type="ECO:0000256" key="1">
    <source>
        <dbReference type="SAM" id="Phobius"/>
    </source>
</evidence>
<sequence>MSCDNKTSAEIYEFFDNFDEYEKLVGVPSVSFNIGDINEGCDSLKDDNDLTNILSPDDICKKFKFLYSSLFSSIDRSEETLHKNNHCSFLIYWLNKELNGKDNNTSICVKHFYDKMKEKHTGFFSDDLFEEKVHNINNYDIENINTLFNLYGIKSRINVLRDRETPKNKACSHVKECYDKYKEGIIKCEHNCSSFYIALELFKNKYNLEMNLPYSGLDPCKSDGIVTLPDWNDILEKYQTERNKQLKNTTLTILIPTFGFILTSIFFKFTPFGQFLGKKIWKKNIMNTDYEQENVLLSHLSDVENRISGDGEYNLGYYSLSNS</sequence>
<evidence type="ECO:0000313" key="3">
    <source>
        <dbReference type="Proteomes" id="UP000243200"/>
    </source>
</evidence>
<dbReference type="Proteomes" id="UP000243200">
    <property type="component" value="Unassembled WGS sequence"/>
</dbReference>
<reference evidence="2 3" key="1">
    <citation type="submission" date="2016-06" db="EMBL/GenBank/DDBJ databases">
        <authorList>
            <consortium name="Pathogen Informatics"/>
        </authorList>
    </citation>
    <scope>NUCLEOTIDE SEQUENCE [LARGE SCALE GENOMIC DNA]</scope>
</reference>
<dbReference type="VEuPathDB" id="PlasmoDB:POWCR01_000111900"/>
<dbReference type="VEuPathDB" id="PlasmoDB:PocGH01_00099900"/>
<gene>
    <name evidence="2" type="primary">PowCR01_000111900</name>
    <name evidence="2" type="ORF">POWCR01_000111900</name>
</gene>
<accession>A0A1C3KI49</accession>
<evidence type="ECO:0000313" key="2">
    <source>
        <dbReference type="EMBL" id="SBT73407.1"/>
    </source>
</evidence>
<dbReference type="AlphaFoldDB" id="A0A1C3KI49"/>
<proteinExistence type="predicted"/>
<dbReference type="EMBL" id="FLRJ01000359">
    <property type="protein sequence ID" value="SBT73407.1"/>
    <property type="molecule type" value="Genomic_DNA"/>
</dbReference>
<name>A0A1C3KI49_PLAOA</name>
<feature type="transmembrane region" description="Helical" evidence="1">
    <location>
        <begin position="253"/>
        <end position="276"/>
    </location>
</feature>
<keyword evidence="1" id="KW-0472">Membrane</keyword>